<protein>
    <submittedName>
        <fullName evidence="8">MFS transporter</fullName>
    </submittedName>
</protein>
<dbReference type="InterPro" id="IPR036259">
    <property type="entry name" value="MFS_trans_sf"/>
</dbReference>
<dbReference type="AlphaFoldDB" id="A0A5P2BW79"/>
<feature type="transmembrane region" description="Helical" evidence="5">
    <location>
        <begin position="273"/>
        <end position="292"/>
    </location>
</feature>
<dbReference type="InterPro" id="IPR011701">
    <property type="entry name" value="MFS"/>
</dbReference>
<feature type="transmembrane region" description="Helical" evidence="5">
    <location>
        <begin position="340"/>
        <end position="358"/>
    </location>
</feature>
<sequence>MSGLSLLLLVSSASSYGAAGLAVSCSTLGQGLTAPLRGRLVDRHPVRPVLAGCLIAHLSATLAVVLAARNGSALPLICGLAALVGATAPPVAVMMRSVWHGITTGATLDTAMALDASMMGAALIVGPMLAGWLGLSVSPLLPYAIIAVLTTASVALVVASAGTLPPPPTGTVTAHRSGLWSSSPLRRLLIVDALFVMAVTAVDVVLPIYARQAHAAELTGPYLGSLAVGSVVGSFALGAVAGRLPRERVLPVLLFLFALGCAALAAAVRVSPLVVLLVCPVAGLVIGSLFAVLRTTGGELAPAGRVTETMSWLSTLDMVGGAAGAAVFAQFAGVRDGREALVLVPVLISAAAAVSWRVRAPQRC</sequence>
<feature type="transmembrane region" description="Helical" evidence="5">
    <location>
        <begin position="312"/>
        <end position="333"/>
    </location>
</feature>
<keyword evidence="6" id="KW-0732">Signal</keyword>
<keyword evidence="2 5" id="KW-0812">Transmembrane</keyword>
<evidence type="ECO:0000256" key="4">
    <source>
        <dbReference type="ARBA" id="ARBA00023136"/>
    </source>
</evidence>
<comment type="subcellular location">
    <subcellularLocation>
        <location evidence="1">Cell membrane</location>
        <topology evidence="1">Multi-pass membrane protein</topology>
    </subcellularLocation>
</comment>
<evidence type="ECO:0000259" key="7">
    <source>
        <dbReference type="PROSITE" id="PS50850"/>
    </source>
</evidence>
<dbReference type="GO" id="GO:0022857">
    <property type="term" value="F:transmembrane transporter activity"/>
    <property type="evidence" value="ECO:0007669"/>
    <property type="project" value="InterPro"/>
</dbReference>
<name>A0A5P2BW79_STRVZ</name>
<evidence type="ECO:0000313" key="8">
    <source>
        <dbReference type="EMBL" id="QES32689.1"/>
    </source>
</evidence>
<feature type="transmembrane region" description="Helical" evidence="5">
    <location>
        <begin position="248"/>
        <end position="266"/>
    </location>
</feature>
<feature type="domain" description="Major facilitator superfamily (MFS) profile" evidence="7">
    <location>
        <begin position="184"/>
        <end position="364"/>
    </location>
</feature>
<feature type="transmembrane region" description="Helical" evidence="5">
    <location>
        <begin position="222"/>
        <end position="242"/>
    </location>
</feature>
<evidence type="ECO:0000313" key="9">
    <source>
        <dbReference type="Proteomes" id="UP000322927"/>
    </source>
</evidence>
<evidence type="ECO:0000256" key="6">
    <source>
        <dbReference type="SAM" id="SignalP"/>
    </source>
</evidence>
<evidence type="ECO:0000256" key="1">
    <source>
        <dbReference type="ARBA" id="ARBA00004651"/>
    </source>
</evidence>
<evidence type="ECO:0000256" key="2">
    <source>
        <dbReference type="ARBA" id="ARBA00022692"/>
    </source>
</evidence>
<feature type="transmembrane region" description="Helical" evidence="5">
    <location>
        <begin position="46"/>
        <end position="66"/>
    </location>
</feature>
<dbReference type="PANTHER" id="PTHR23542">
    <property type="match status" value="1"/>
</dbReference>
<feature type="transmembrane region" description="Helical" evidence="5">
    <location>
        <begin position="140"/>
        <end position="161"/>
    </location>
</feature>
<dbReference type="GO" id="GO:0005886">
    <property type="term" value="C:plasma membrane"/>
    <property type="evidence" value="ECO:0007669"/>
    <property type="project" value="UniProtKB-SubCell"/>
</dbReference>
<feature type="chain" id="PRO_5024818177" evidence="6">
    <location>
        <begin position="19"/>
        <end position="364"/>
    </location>
</feature>
<dbReference type="SUPFAM" id="SSF103473">
    <property type="entry name" value="MFS general substrate transporter"/>
    <property type="match status" value="1"/>
</dbReference>
<evidence type="ECO:0000256" key="5">
    <source>
        <dbReference type="SAM" id="Phobius"/>
    </source>
</evidence>
<keyword evidence="3 5" id="KW-1133">Transmembrane helix</keyword>
<keyword evidence="4 5" id="KW-0472">Membrane</keyword>
<proteinExistence type="predicted"/>
<dbReference type="Proteomes" id="UP000322927">
    <property type="component" value="Chromosome"/>
</dbReference>
<dbReference type="PANTHER" id="PTHR23542:SF1">
    <property type="entry name" value="MAJOR FACILITATOR SUPERFAMILY (MFS) PROFILE DOMAIN-CONTAINING PROTEIN"/>
    <property type="match status" value="1"/>
</dbReference>
<dbReference type="EMBL" id="CP029192">
    <property type="protein sequence ID" value="QES32689.1"/>
    <property type="molecule type" value="Genomic_DNA"/>
</dbReference>
<organism evidence="8 9">
    <name type="scientific">Streptomyces venezuelae</name>
    <dbReference type="NCBI Taxonomy" id="54571"/>
    <lineage>
        <taxon>Bacteria</taxon>
        <taxon>Bacillati</taxon>
        <taxon>Actinomycetota</taxon>
        <taxon>Actinomycetes</taxon>
        <taxon>Kitasatosporales</taxon>
        <taxon>Streptomycetaceae</taxon>
        <taxon>Streptomyces</taxon>
    </lineage>
</organism>
<dbReference type="OrthoDB" id="4148831at2"/>
<evidence type="ECO:0000256" key="3">
    <source>
        <dbReference type="ARBA" id="ARBA00022989"/>
    </source>
</evidence>
<feature type="signal peptide" evidence="6">
    <location>
        <begin position="1"/>
        <end position="18"/>
    </location>
</feature>
<dbReference type="Gene3D" id="1.20.1250.20">
    <property type="entry name" value="MFS general substrate transporter like domains"/>
    <property type="match status" value="1"/>
</dbReference>
<feature type="transmembrane region" description="Helical" evidence="5">
    <location>
        <begin position="112"/>
        <end position="133"/>
    </location>
</feature>
<dbReference type="Pfam" id="PF07690">
    <property type="entry name" value="MFS_1"/>
    <property type="match status" value="1"/>
</dbReference>
<feature type="transmembrane region" description="Helical" evidence="5">
    <location>
        <begin position="73"/>
        <end position="92"/>
    </location>
</feature>
<reference evidence="8 9" key="1">
    <citation type="submission" date="2018-05" db="EMBL/GenBank/DDBJ databases">
        <title>Streptomyces venezuelae.</title>
        <authorList>
            <person name="Kim W."/>
            <person name="Lee N."/>
            <person name="Cho B.-K."/>
        </authorList>
    </citation>
    <scope>NUCLEOTIDE SEQUENCE [LARGE SCALE GENOMIC DNA]</scope>
    <source>
        <strain evidence="8 9">ATCC 14584</strain>
    </source>
</reference>
<feature type="transmembrane region" description="Helical" evidence="5">
    <location>
        <begin position="188"/>
        <end position="210"/>
    </location>
</feature>
<gene>
    <name evidence="8" type="ORF">DEJ48_04090</name>
</gene>
<dbReference type="InterPro" id="IPR020846">
    <property type="entry name" value="MFS_dom"/>
</dbReference>
<dbReference type="PROSITE" id="PS50850">
    <property type="entry name" value="MFS"/>
    <property type="match status" value="1"/>
</dbReference>
<accession>A0A5P2BW79</accession>